<dbReference type="CDD" id="cd07383">
    <property type="entry name" value="MPP_Dcr2"/>
    <property type="match status" value="1"/>
</dbReference>
<dbReference type="GO" id="GO:0016788">
    <property type="term" value="F:hydrolase activity, acting on ester bonds"/>
    <property type="evidence" value="ECO:0007669"/>
    <property type="project" value="TreeGrafter"/>
</dbReference>
<reference evidence="4" key="2">
    <citation type="submission" date="2015-01" db="EMBL/GenBank/DDBJ databases">
        <title>Evolutionary Origins and Diversification of the Mycorrhizal Mutualists.</title>
        <authorList>
            <consortium name="DOE Joint Genome Institute"/>
            <consortium name="Mycorrhizal Genomics Consortium"/>
            <person name="Kohler A."/>
            <person name="Kuo A."/>
            <person name="Nagy L.G."/>
            <person name="Floudas D."/>
            <person name="Copeland A."/>
            <person name="Barry K.W."/>
            <person name="Cichocki N."/>
            <person name="Veneault-Fourrey C."/>
            <person name="LaButti K."/>
            <person name="Lindquist E.A."/>
            <person name="Lipzen A."/>
            <person name="Lundell T."/>
            <person name="Morin E."/>
            <person name="Murat C."/>
            <person name="Riley R."/>
            <person name="Ohm R."/>
            <person name="Sun H."/>
            <person name="Tunlid A."/>
            <person name="Henrissat B."/>
            <person name="Grigoriev I.V."/>
            <person name="Hibbett D.S."/>
            <person name="Martin F."/>
        </authorList>
    </citation>
    <scope>NUCLEOTIDE SEQUENCE [LARGE SCALE GENOMIC DNA]</scope>
    <source>
        <strain evidence="4">Foug A</strain>
    </source>
</reference>
<dbReference type="Gene3D" id="3.60.21.10">
    <property type="match status" value="1"/>
</dbReference>
<evidence type="ECO:0000313" key="3">
    <source>
        <dbReference type="EMBL" id="KIM62862.1"/>
    </source>
</evidence>
<dbReference type="PANTHER" id="PTHR32440">
    <property type="entry name" value="PHOSPHATASE DCR2-RELATED-RELATED"/>
    <property type="match status" value="1"/>
</dbReference>
<dbReference type="Pfam" id="PF00149">
    <property type="entry name" value="Metallophos"/>
    <property type="match status" value="1"/>
</dbReference>
<dbReference type="SUPFAM" id="SSF56300">
    <property type="entry name" value="Metallo-dependent phosphatases"/>
    <property type="match status" value="1"/>
</dbReference>
<keyword evidence="4" id="KW-1185">Reference proteome</keyword>
<evidence type="ECO:0000259" key="2">
    <source>
        <dbReference type="Pfam" id="PF00149"/>
    </source>
</evidence>
<reference evidence="3 4" key="1">
    <citation type="submission" date="2014-04" db="EMBL/GenBank/DDBJ databases">
        <authorList>
            <consortium name="DOE Joint Genome Institute"/>
            <person name="Kuo A."/>
            <person name="Kohler A."/>
            <person name="Nagy L.G."/>
            <person name="Floudas D."/>
            <person name="Copeland A."/>
            <person name="Barry K.W."/>
            <person name="Cichocki N."/>
            <person name="Veneault-Fourrey C."/>
            <person name="LaButti K."/>
            <person name="Lindquist E.A."/>
            <person name="Lipzen A."/>
            <person name="Lundell T."/>
            <person name="Morin E."/>
            <person name="Murat C."/>
            <person name="Sun H."/>
            <person name="Tunlid A."/>
            <person name="Henrissat B."/>
            <person name="Grigoriev I.V."/>
            <person name="Hibbett D.S."/>
            <person name="Martin F."/>
            <person name="Nordberg H.P."/>
            <person name="Cantor M.N."/>
            <person name="Hua S.X."/>
        </authorList>
    </citation>
    <scope>NUCLEOTIDE SEQUENCE [LARGE SCALE GENOMIC DNA]</scope>
    <source>
        <strain evidence="3 4">Foug A</strain>
    </source>
</reference>
<proteinExistence type="predicted"/>
<dbReference type="STRING" id="1036808.A0A0C3AD49"/>
<feature type="domain" description="Calcineurin-like phosphoesterase" evidence="2">
    <location>
        <begin position="40"/>
        <end position="300"/>
    </location>
</feature>
<organism evidence="3 4">
    <name type="scientific">Scleroderma citrinum Foug A</name>
    <dbReference type="NCBI Taxonomy" id="1036808"/>
    <lineage>
        <taxon>Eukaryota</taxon>
        <taxon>Fungi</taxon>
        <taxon>Dikarya</taxon>
        <taxon>Basidiomycota</taxon>
        <taxon>Agaricomycotina</taxon>
        <taxon>Agaricomycetes</taxon>
        <taxon>Agaricomycetidae</taxon>
        <taxon>Boletales</taxon>
        <taxon>Sclerodermatineae</taxon>
        <taxon>Sclerodermataceae</taxon>
        <taxon>Scleroderma</taxon>
    </lineage>
</organism>
<dbReference type="GO" id="GO:0005737">
    <property type="term" value="C:cytoplasm"/>
    <property type="evidence" value="ECO:0007669"/>
    <property type="project" value="TreeGrafter"/>
</dbReference>
<dbReference type="InterPro" id="IPR004843">
    <property type="entry name" value="Calcineurin-like_PHP"/>
</dbReference>
<sequence>MVPALCTAAVFLSGCTIEPETTLNPYPGKPRITFRQDGSFRLLVFADIHYGENPWDAWGPQQDIDTSHLMRAALAIEQPDYVVINGDLITGENTFRKNSTRLIDTIVQSLNEAKVPFSSTHGNHDNQVNITHMEEIIRETSQAPLSYTRHSPAGVGGAGGPGNYWVPVYEMETDTSPVLVMWFFDSRGGVNTDGTPIPDWVDESVARWIEEETEAMDAAWGSADSRSALAFVHIPPHAIQALQENLNSTTNPGLNADALGQGSTQASTDPRSEGNDHAFWHTLNTRVKNLRVVISGHDHGDEWCAREPTYGVIFCFSKHSGYGGYSEEGWGRGIRSLIFRSTEPSDGIETYILLDDKTTRARVVLNNEYK</sequence>
<dbReference type="InterPro" id="IPR029052">
    <property type="entry name" value="Metallo-depent_PP-like"/>
</dbReference>
<dbReference type="InParanoid" id="A0A0C3AD49"/>
<accession>A0A0C3AD49</accession>
<dbReference type="PANTHER" id="PTHR32440:SF11">
    <property type="entry name" value="METALLOPHOSPHOESTERASE DOMAIN-CONTAINING PROTEIN"/>
    <property type="match status" value="1"/>
</dbReference>
<dbReference type="Proteomes" id="UP000053989">
    <property type="component" value="Unassembled WGS sequence"/>
</dbReference>
<evidence type="ECO:0000313" key="4">
    <source>
        <dbReference type="Proteomes" id="UP000053989"/>
    </source>
</evidence>
<dbReference type="AlphaFoldDB" id="A0A0C3AD49"/>
<dbReference type="HOGENOM" id="CLU_019692_1_1_1"/>
<gene>
    <name evidence="3" type="ORF">SCLCIDRAFT_15683</name>
</gene>
<dbReference type="EMBL" id="KN822039">
    <property type="protein sequence ID" value="KIM62862.1"/>
    <property type="molecule type" value="Genomic_DNA"/>
</dbReference>
<dbReference type="OrthoDB" id="783096at2759"/>
<protein>
    <recommendedName>
        <fullName evidence="2">Calcineurin-like phosphoesterase domain-containing protein</fullName>
    </recommendedName>
</protein>
<name>A0A0C3AD49_9AGAM</name>
<feature type="region of interest" description="Disordered" evidence="1">
    <location>
        <begin position="247"/>
        <end position="276"/>
    </location>
</feature>
<evidence type="ECO:0000256" key="1">
    <source>
        <dbReference type="SAM" id="MobiDB-lite"/>
    </source>
</evidence>